<dbReference type="PANTHER" id="PTHR39184">
    <property type="match status" value="1"/>
</dbReference>
<dbReference type="Gene3D" id="3.40.50.300">
    <property type="entry name" value="P-loop containing nucleotide triphosphate hydrolases"/>
    <property type="match status" value="1"/>
</dbReference>
<dbReference type="InterPro" id="IPR035412">
    <property type="entry name" value="Terminase_L_N"/>
</dbReference>
<name>A0A3D6BVM5_9FLAO</name>
<organism evidence="2 3">
    <name type="scientific">Xanthomarina gelatinilytica</name>
    <dbReference type="NCBI Taxonomy" id="1137281"/>
    <lineage>
        <taxon>Bacteria</taxon>
        <taxon>Pseudomonadati</taxon>
        <taxon>Bacteroidota</taxon>
        <taxon>Flavobacteriia</taxon>
        <taxon>Flavobacteriales</taxon>
        <taxon>Flavobacteriaceae</taxon>
        <taxon>Xanthomarina</taxon>
    </lineage>
</organism>
<protein>
    <recommendedName>
        <fullName evidence="1">Phage terminase large subunit N-terminal domain-containing protein</fullName>
    </recommendedName>
</protein>
<reference evidence="2 3" key="1">
    <citation type="journal article" date="2018" name="Nat. Biotechnol.">
        <title>A standardized bacterial taxonomy based on genome phylogeny substantially revises the tree of life.</title>
        <authorList>
            <person name="Parks D.H."/>
            <person name="Chuvochina M."/>
            <person name="Waite D.W."/>
            <person name="Rinke C."/>
            <person name="Skarshewski A."/>
            <person name="Chaumeil P.A."/>
            <person name="Hugenholtz P."/>
        </authorList>
    </citation>
    <scope>NUCLEOTIDE SEQUENCE [LARGE SCALE GENOMIC DNA]</scope>
    <source>
        <strain evidence="2">UBA10227</strain>
    </source>
</reference>
<feature type="non-terminal residue" evidence="2">
    <location>
        <position position="314"/>
    </location>
</feature>
<dbReference type="Gene3D" id="3.30.420.280">
    <property type="match status" value="1"/>
</dbReference>
<dbReference type="PANTHER" id="PTHR39184:SF1">
    <property type="entry name" value="PBSX PHAGE TERMINASE LARGE SUBUNIT"/>
    <property type="match status" value="1"/>
</dbReference>
<dbReference type="AlphaFoldDB" id="A0A3D6BVM5"/>
<sequence length="314" mass="36121">MQVKITKALTKLQKLKSRVRICRGGTSASKTISILTILIDYAIRNESQVISVVTGTIPAIRRGAYKDFIQILKGLNRYKENQHNKSLMKYTFTNGSYIEFFSTDDSSKLRGSRRDILFVNEANTISGFDAYQELAIRTNDTIWLDYNPSNTFWVDKELIGQPDTDFITLTYRDNNSLPESIVKELLKARDKAKTSTYWKNWCRVYLDGELGSLEGVCIPDWKEIDTIPNEARLLAYGMDFGYVDPHVIISLYKWNDAYIFDEVFYKSNVVLRDVSLFLKQNNIKENIIADSAEPKSIETLRRDGHNIYPCAKGR</sequence>
<proteinExistence type="predicted"/>
<evidence type="ECO:0000313" key="3">
    <source>
        <dbReference type="Proteomes" id="UP000263268"/>
    </source>
</evidence>
<dbReference type="Proteomes" id="UP000263268">
    <property type="component" value="Unassembled WGS sequence"/>
</dbReference>
<evidence type="ECO:0000259" key="1">
    <source>
        <dbReference type="Pfam" id="PF04466"/>
    </source>
</evidence>
<feature type="domain" description="Phage terminase large subunit N-terminal" evidence="1">
    <location>
        <begin position="18"/>
        <end position="197"/>
    </location>
</feature>
<dbReference type="InterPro" id="IPR027417">
    <property type="entry name" value="P-loop_NTPase"/>
</dbReference>
<gene>
    <name evidence="2" type="ORF">DHV22_17620</name>
</gene>
<dbReference type="InterPro" id="IPR052380">
    <property type="entry name" value="Viral_DNA_packaging_terminase"/>
</dbReference>
<dbReference type="Pfam" id="PF04466">
    <property type="entry name" value="Terminase_3"/>
    <property type="match status" value="1"/>
</dbReference>
<comment type="caution">
    <text evidence="2">The sequence shown here is derived from an EMBL/GenBank/DDBJ whole genome shotgun (WGS) entry which is preliminary data.</text>
</comment>
<evidence type="ECO:0000313" key="2">
    <source>
        <dbReference type="EMBL" id="HCY83283.1"/>
    </source>
</evidence>
<accession>A0A3D6BVM5</accession>
<dbReference type="EMBL" id="DPRK01000284">
    <property type="protein sequence ID" value="HCY83283.1"/>
    <property type="molecule type" value="Genomic_DNA"/>
</dbReference>